<dbReference type="InterPro" id="IPR018540">
    <property type="entry name" value="Spo0E-like"/>
</dbReference>
<sequence length="88" mass="10928">MEKNEEEILMEIQKKREVMINIAKKHGYRSDCTIRCSEELDQLIYEYQREKHKDKKQRQRKRQKAKFSIKYLFTSNHENINPKYQLYS</sequence>
<dbReference type="SUPFAM" id="SSF140500">
    <property type="entry name" value="BAS1536-like"/>
    <property type="match status" value="1"/>
</dbReference>
<name>A0ABS4RAJ8_9BACI</name>
<dbReference type="Pfam" id="PF09388">
    <property type="entry name" value="SpoOE-like"/>
    <property type="match status" value="1"/>
</dbReference>
<dbReference type="Proteomes" id="UP001519293">
    <property type="component" value="Unassembled WGS sequence"/>
</dbReference>
<organism evidence="1 2">
    <name type="scientific">Cytobacillus eiseniae</name>
    <dbReference type="NCBI Taxonomy" id="762947"/>
    <lineage>
        <taxon>Bacteria</taxon>
        <taxon>Bacillati</taxon>
        <taxon>Bacillota</taxon>
        <taxon>Bacilli</taxon>
        <taxon>Bacillales</taxon>
        <taxon>Bacillaceae</taxon>
        <taxon>Cytobacillus</taxon>
    </lineage>
</organism>
<accession>A0ABS4RAJ8</accession>
<dbReference type="Gene3D" id="4.10.280.10">
    <property type="entry name" value="Helix-loop-helix DNA-binding domain"/>
    <property type="match status" value="1"/>
</dbReference>
<gene>
    <name evidence="1" type="ORF">J2Z40_000468</name>
</gene>
<dbReference type="EMBL" id="JAGIKZ010000002">
    <property type="protein sequence ID" value="MBP2239915.1"/>
    <property type="molecule type" value="Genomic_DNA"/>
</dbReference>
<protein>
    <submittedName>
        <fullName evidence="1">Stage 0 sporulation regulatory protein</fullName>
    </submittedName>
</protein>
<dbReference type="InterPro" id="IPR036638">
    <property type="entry name" value="HLH_DNA-bd_sf"/>
</dbReference>
<dbReference type="RefSeq" id="WP_066399192.1">
    <property type="nucleotide sequence ID" value="NZ_JAGIKZ010000002.1"/>
</dbReference>
<evidence type="ECO:0000313" key="2">
    <source>
        <dbReference type="Proteomes" id="UP001519293"/>
    </source>
</evidence>
<evidence type="ECO:0000313" key="1">
    <source>
        <dbReference type="EMBL" id="MBP2239915.1"/>
    </source>
</evidence>
<keyword evidence="2" id="KW-1185">Reference proteome</keyword>
<comment type="caution">
    <text evidence="1">The sequence shown here is derived from an EMBL/GenBank/DDBJ whole genome shotgun (WGS) entry which is preliminary data.</text>
</comment>
<reference evidence="1 2" key="1">
    <citation type="submission" date="2021-03" db="EMBL/GenBank/DDBJ databases">
        <title>Genomic Encyclopedia of Type Strains, Phase IV (KMG-IV): sequencing the most valuable type-strain genomes for metagenomic binning, comparative biology and taxonomic classification.</title>
        <authorList>
            <person name="Goeker M."/>
        </authorList>
    </citation>
    <scope>NUCLEOTIDE SEQUENCE [LARGE SCALE GENOMIC DNA]</scope>
    <source>
        <strain evidence="1 2">DSM 26675</strain>
    </source>
</reference>
<dbReference type="InterPro" id="IPR037208">
    <property type="entry name" value="Spo0E-like_sf"/>
</dbReference>
<proteinExistence type="predicted"/>